<accession>A0A2I8EZD6</accession>
<dbReference type="Gene3D" id="1.10.30.50">
    <property type="match status" value="1"/>
</dbReference>
<dbReference type="CDD" id="cd00085">
    <property type="entry name" value="HNHc"/>
    <property type="match status" value="1"/>
</dbReference>
<keyword evidence="1" id="KW-0540">Nuclease</keyword>
<protein>
    <submittedName>
        <fullName evidence="1">HNH endonuclease</fullName>
    </submittedName>
</protein>
<gene>
    <name evidence="1" type="ORF">C2L65_35940</name>
</gene>
<dbReference type="EMBL" id="CP026113">
    <property type="protein sequence ID" value="AUT64985.1"/>
    <property type="molecule type" value="Genomic_DNA"/>
</dbReference>
<dbReference type="RefSeq" id="WP_052426779.1">
    <property type="nucleotide sequence ID" value="NZ_CP026113.1"/>
</dbReference>
<keyword evidence="1" id="KW-0255">Endonuclease</keyword>
<name>A0A2I8EZD6_9BURK</name>
<dbReference type="KEGG" id="pter:C2L65_35940"/>
<reference evidence="1 2" key="1">
    <citation type="submission" date="2018-01" db="EMBL/GenBank/DDBJ databases">
        <title>Species boundaries and ecological features among Paraburkholderia terrae DSMZ17804T, P. hospita DSMZ17164T and P. caribensis DSMZ13236T.</title>
        <authorList>
            <person name="Pratama A.A."/>
        </authorList>
    </citation>
    <scope>NUCLEOTIDE SEQUENCE [LARGE SCALE GENOMIC DNA]</scope>
    <source>
        <strain evidence="1 2">DSM 17804</strain>
    </source>
</reference>
<dbReference type="Proteomes" id="UP000243502">
    <property type="component" value="Chromosome 3"/>
</dbReference>
<keyword evidence="1" id="KW-0378">Hydrolase</keyword>
<organism evidence="1 2">
    <name type="scientific">Paraburkholderia terrae</name>
    <dbReference type="NCBI Taxonomy" id="311230"/>
    <lineage>
        <taxon>Bacteria</taxon>
        <taxon>Pseudomonadati</taxon>
        <taxon>Pseudomonadota</taxon>
        <taxon>Betaproteobacteria</taxon>
        <taxon>Burkholderiales</taxon>
        <taxon>Burkholderiaceae</taxon>
        <taxon>Paraburkholderia</taxon>
    </lineage>
</organism>
<sequence>MFAIPKPEFPPNLAFDMCVESIADEELTSRLRKVALGIKHIGGFYHHMASEGMLHDVKPARQKQDAEIVIGEVTRGELRSLYSAQMVPETKEARRIYNELRAAGGGKCPTCGVGDVHTIDHFLPKSAFPWFSVLPENLVPACRDCNTGKLANAADDGQNFHPYYDIAPLMREQWIFAEIDRTSPPSARYFVRAPEHWSALTVRRAENHFRDYGLGRKFATQAAEALTELADMFRDPPMTPAEIRDALGRNLRAGRKHRCNSWKIALFEALLNCHWFCALEF</sequence>
<dbReference type="AlphaFoldDB" id="A0A2I8EZD6"/>
<dbReference type="InterPro" id="IPR003615">
    <property type="entry name" value="HNH_nuc"/>
</dbReference>
<dbReference type="OrthoDB" id="9816185at2"/>
<evidence type="ECO:0000313" key="1">
    <source>
        <dbReference type="EMBL" id="AUT64985.1"/>
    </source>
</evidence>
<proteinExistence type="predicted"/>
<evidence type="ECO:0000313" key="2">
    <source>
        <dbReference type="Proteomes" id="UP000243502"/>
    </source>
</evidence>
<dbReference type="GO" id="GO:0004519">
    <property type="term" value="F:endonuclease activity"/>
    <property type="evidence" value="ECO:0007669"/>
    <property type="project" value="UniProtKB-KW"/>
</dbReference>